<name>A0A150J773_9EURY</name>
<dbReference type="PANTHER" id="PTHR35902:SF3">
    <property type="entry name" value="NPCBM-ASSOCIATED, NEW3 DOMAIN OF ALPHA-GALACTOSIDASE"/>
    <property type="match status" value="1"/>
</dbReference>
<dbReference type="AlphaFoldDB" id="A0A150J773"/>
<sequence length="443" mass="47688">MKIISILFITIVLLSTANISAILSEEEEKDIDVEIASGSTLFAGSENNQISVRINNKLSTDFTNVKAYLDLSYPFTASSKDSDVFHIGNLSDTLVTAYFTINVNGGAKYGTYAIPVRIVTNWGTYTDEIEIKVTSETILKVNSVAINGDPTSTVNPGEVFDLTVTLKNVGGSDIKWAKITLDTNNDNIVPINSSLSNSFTNLVSGAYARTTFNLSIDKNIEPKNQKMSLKIEFEDSLGEQYTQNEVIGLRIAGEPQLEIARKTTNPSILQAGSDFTLTLKIENIGTADADNVKLQLDSKFNGDNESYLGRIEKDDYANGVFYLNTGPNSGNVPCKLIITYIGSQGESTSEKNFVLSVSSQAPGSSQSKSISQTSTRGTSSSSAQGGPPSGGGVPFIRINSVSIPIIPIIVAIIILIVAVGGAFFYKKKKKNKKEIAPLLVDEK</sequence>
<reference evidence="4 5" key="1">
    <citation type="journal article" date="2016" name="ISME J.">
        <title>Chasing the elusive Euryarchaeota class WSA2: genomes reveal a uniquely fastidious methyl-reducing methanogen.</title>
        <authorList>
            <person name="Nobu M.K."/>
            <person name="Narihiro T."/>
            <person name="Kuroda K."/>
            <person name="Mei R."/>
            <person name="Liu W.T."/>
        </authorList>
    </citation>
    <scope>NUCLEOTIDE SEQUENCE [LARGE SCALE GENOMIC DNA]</scope>
    <source>
        <strain evidence="4">U1lsi0528_Bin089</strain>
    </source>
</reference>
<feature type="region of interest" description="Disordered" evidence="1">
    <location>
        <begin position="359"/>
        <end position="389"/>
    </location>
</feature>
<feature type="transmembrane region" description="Helical" evidence="2">
    <location>
        <begin position="405"/>
        <end position="425"/>
    </location>
</feature>
<accession>A0A150J773</accession>
<proteinExistence type="predicted"/>
<evidence type="ECO:0000259" key="3">
    <source>
        <dbReference type="Pfam" id="PF07705"/>
    </source>
</evidence>
<dbReference type="PANTHER" id="PTHR35902">
    <property type="entry name" value="S-LAYER DOMAIN-LIKE PROTEIN-RELATED"/>
    <property type="match status" value="1"/>
</dbReference>
<protein>
    <recommendedName>
        <fullName evidence="3">CARDB domain-containing protein</fullName>
    </recommendedName>
</protein>
<dbReference type="InterPro" id="IPR011635">
    <property type="entry name" value="CARDB"/>
</dbReference>
<feature type="domain" description="CARDB" evidence="3">
    <location>
        <begin position="255"/>
        <end position="337"/>
    </location>
</feature>
<dbReference type="Gene3D" id="2.60.40.10">
    <property type="entry name" value="Immunoglobulins"/>
    <property type="match status" value="1"/>
</dbReference>
<dbReference type="Pfam" id="PF07705">
    <property type="entry name" value="CARDB"/>
    <property type="match status" value="1"/>
</dbReference>
<feature type="compositionally biased region" description="Low complexity" evidence="1">
    <location>
        <begin position="359"/>
        <end position="386"/>
    </location>
</feature>
<organism evidence="4 5">
    <name type="scientific">Candidatus Methanofastidiosum methylothiophilum</name>
    <dbReference type="NCBI Taxonomy" id="1705564"/>
    <lineage>
        <taxon>Archaea</taxon>
        <taxon>Methanobacteriati</taxon>
        <taxon>Methanobacteriota</taxon>
        <taxon>Stenosarchaea group</taxon>
        <taxon>Candidatus Methanofastidiosia</taxon>
        <taxon>Candidatus Methanofastidiosales</taxon>
        <taxon>Candidatus Methanofastidiosaceae</taxon>
        <taxon>Candidatus Methanofastidiosum</taxon>
    </lineage>
</organism>
<comment type="caution">
    <text evidence="4">The sequence shown here is derived from an EMBL/GenBank/DDBJ whole genome shotgun (WGS) entry which is preliminary data.</text>
</comment>
<dbReference type="Proteomes" id="UP000075578">
    <property type="component" value="Unassembled WGS sequence"/>
</dbReference>
<evidence type="ECO:0000313" key="5">
    <source>
        <dbReference type="Proteomes" id="UP000075578"/>
    </source>
</evidence>
<evidence type="ECO:0000256" key="2">
    <source>
        <dbReference type="SAM" id="Phobius"/>
    </source>
</evidence>
<keyword evidence="2" id="KW-0812">Transmembrane</keyword>
<evidence type="ECO:0000313" key="4">
    <source>
        <dbReference type="EMBL" id="KYC52975.1"/>
    </source>
</evidence>
<evidence type="ECO:0000256" key="1">
    <source>
        <dbReference type="SAM" id="MobiDB-lite"/>
    </source>
</evidence>
<keyword evidence="2" id="KW-0472">Membrane</keyword>
<keyword evidence="2" id="KW-1133">Transmembrane helix</keyword>
<dbReference type="InterPro" id="IPR013783">
    <property type="entry name" value="Ig-like_fold"/>
</dbReference>
<gene>
    <name evidence="4" type="ORF">AMQ74_00547</name>
</gene>
<dbReference type="EMBL" id="LNGD01000020">
    <property type="protein sequence ID" value="KYC52975.1"/>
    <property type="molecule type" value="Genomic_DNA"/>
</dbReference>